<dbReference type="CDD" id="cd17503">
    <property type="entry name" value="MFS_LmrB_MDR_like"/>
    <property type="match status" value="1"/>
</dbReference>
<evidence type="ECO:0000313" key="12">
    <source>
        <dbReference type="Proteomes" id="UP000680865"/>
    </source>
</evidence>
<dbReference type="InterPro" id="IPR036259">
    <property type="entry name" value="MFS_trans_sf"/>
</dbReference>
<feature type="transmembrane region" description="Helical" evidence="9">
    <location>
        <begin position="333"/>
        <end position="354"/>
    </location>
</feature>
<feature type="region of interest" description="Disordered" evidence="8">
    <location>
        <begin position="457"/>
        <end position="477"/>
    </location>
</feature>
<dbReference type="Proteomes" id="UP000680865">
    <property type="component" value="Unassembled WGS sequence"/>
</dbReference>
<dbReference type="Pfam" id="PF07690">
    <property type="entry name" value="MFS_1"/>
    <property type="match status" value="1"/>
</dbReference>
<dbReference type="Gene3D" id="1.20.1250.20">
    <property type="entry name" value="MFS general substrate transporter like domains"/>
    <property type="match status" value="1"/>
</dbReference>
<evidence type="ECO:0000256" key="8">
    <source>
        <dbReference type="SAM" id="MobiDB-lite"/>
    </source>
</evidence>
<gene>
    <name evidence="11" type="ORF">Aco04nite_74370</name>
</gene>
<feature type="compositionally biased region" description="Polar residues" evidence="8">
    <location>
        <begin position="458"/>
        <end position="467"/>
    </location>
</feature>
<feature type="transmembrane region" description="Helical" evidence="9">
    <location>
        <begin position="79"/>
        <end position="98"/>
    </location>
</feature>
<dbReference type="Gene3D" id="1.20.1720.10">
    <property type="entry name" value="Multidrug resistance protein D"/>
    <property type="match status" value="1"/>
</dbReference>
<feature type="transmembrane region" description="Helical" evidence="9">
    <location>
        <begin position="12"/>
        <end position="31"/>
    </location>
</feature>
<dbReference type="RefSeq" id="WP_213001871.1">
    <property type="nucleotide sequence ID" value="NZ_BAAATW010000020.1"/>
</dbReference>
<comment type="similarity">
    <text evidence="2">Belongs to the major facilitator superfamily. EmrB family.</text>
</comment>
<evidence type="ECO:0000313" key="11">
    <source>
        <dbReference type="EMBL" id="GIM81001.1"/>
    </source>
</evidence>
<feature type="transmembrane region" description="Helical" evidence="9">
    <location>
        <begin position="51"/>
        <end position="70"/>
    </location>
</feature>
<sequence length="477" mass="49561">MTSPLPDRRLTMLSVVLALGALVTLLDTTIVNVALHRLQVEFGSSVADTQWVSTGYLLAFVAVIPLSGWLSERIGARNAWLLAIAVFLIGSALCGVAGTLPELIGFRVVQGLGGGMVVPITMGIMTQAAGPERVERAMLAIALPAALGPILGSVLGGVIVESWDWHWVFLVNVPVCVVALAVGYLVLPRVPGQREQRFDVLGFALLTPGVVAIAFGVSRSSGDGGFAAASAWGPLVAGGVLLALFTLHALRTTGKPLIDVRVFARRSFGVGSLITFMSGFSLYALTLVLPLYYQVVRGESVLATGLLLIPQSVGTMLYFGLIRKFTAHLDGRVVVGGGVVLMMIGVLPFALSGAGGQSLLLIAGQFVLGIGFGASTFPVLSLALAGLSHEEAPRGSAAFSVVQRVGSPLGVAVLATILQSRLNGATTPENAFTTTFWWALAFSAIPLLVVPFLPGRSAASTGESSPAASLRSLEDHS</sequence>
<protein>
    <submittedName>
        <fullName evidence="11">MFS transporter</fullName>
    </submittedName>
</protein>
<evidence type="ECO:0000259" key="10">
    <source>
        <dbReference type="PROSITE" id="PS50850"/>
    </source>
</evidence>
<feature type="transmembrane region" description="Helical" evidence="9">
    <location>
        <begin position="229"/>
        <end position="250"/>
    </location>
</feature>
<dbReference type="InterPro" id="IPR011701">
    <property type="entry name" value="MFS"/>
</dbReference>
<dbReference type="EMBL" id="BOQP01000045">
    <property type="protein sequence ID" value="GIM81001.1"/>
    <property type="molecule type" value="Genomic_DNA"/>
</dbReference>
<feature type="transmembrane region" description="Helical" evidence="9">
    <location>
        <begin position="301"/>
        <end position="321"/>
    </location>
</feature>
<reference evidence="11" key="1">
    <citation type="submission" date="2021-03" db="EMBL/GenBank/DDBJ databases">
        <title>Whole genome shotgun sequence of Actinoplanes consettensis NBRC 14913.</title>
        <authorList>
            <person name="Komaki H."/>
            <person name="Tamura T."/>
        </authorList>
    </citation>
    <scope>NUCLEOTIDE SEQUENCE</scope>
    <source>
        <strain evidence="11">NBRC 14913</strain>
    </source>
</reference>
<keyword evidence="3" id="KW-0813">Transport</keyword>
<evidence type="ECO:0000256" key="4">
    <source>
        <dbReference type="ARBA" id="ARBA00022475"/>
    </source>
</evidence>
<accession>A0A919SYE8</accession>
<keyword evidence="5 9" id="KW-0812">Transmembrane</keyword>
<feature type="transmembrane region" description="Helical" evidence="9">
    <location>
        <begin position="137"/>
        <end position="159"/>
    </location>
</feature>
<keyword evidence="12" id="KW-1185">Reference proteome</keyword>
<evidence type="ECO:0000256" key="2">
    <source>
        <dbReference type="ARBA" id="ARBA00008537"/>
    </source>
</evidence>
<keyword evidence="4" id="KW-1003">Cell membrane</keyword>
<feature type="transmembrane region" description="Helical" evidence="9">
    <location>
        <begin position="165"/>
        <end position="186"/>
    </location>
</feature>
<evidence type="ECO:0000256" key="6">
    <source>
        <dbReference type="ARBA" id="ARBA00022989"/>
    </source>
</evidence>
<dbReference type="GO" id="GO:0005886">
    <property type="term" value="C:plasma membrane"/>
    <property type="evidence" value="ECO:0007669"/>
    <property type="project" value="UniProtKB-SubCell"/>
</dbReference>
<dbReference type="InterPro" id="IPR020846">
    <property type="entry name" value="MFS_dom"/>
</dbReference>
<evidence type="ECO:0000256" key="9">
    <source>
        <dbReference type="SAM" id="Phobius"/>
    </source>
</evidence>
<dbReference type="GO" id="GO:0022857">
    <property type="term" value="F:transmembrane transporter activity"/>
    <property type="evidence" value="ECO:0007669"/>
    <property type="project" value="InterPro"/>
</dbReference>
<dbReference type="PANTHER" id="PTHR42718:SF9">
    <property type="entry name" value="MAJOR FACILITATOR SUPERFAMILY MULTIDRUG TRANSPORTER MFSC"/>
    <property type="match status" value="1"/>
</dbReference>
<dbReference type="NCBIfam" id="TIGR00711">
    <property type="entry name" value="efflux_EmrB"/>
    <property type="match status" value="1"/>
</dbReference>
<feature type="transmembrane region" description="Helical" evidence="9">
    <location>
        <begin position="397"/>
        <end position="415"/>
    </location>
</feature>
<proteinExistence type="inferred from homology"/>
<dbReference type="PANTHER" id="PTHR42718">
    <property type="entry name" value="MAJOR FACILITATOR SUPERFAMILY MULTIDRUG TRANSPORTER MFSC"/>
    <property type="match status" value="1"/>
</dbReference>
<feature type="domain" description="Major facilitator superfamily (MFS) profile" evidence="10">
    <location>
        <begin position="13"/>
        <end position="458"/>
    </location>
</feature>
<feature type="transmembrane region" description="Helical" evidence="9">
    <location>
        <begin position="360"/>
        <end position="385"/>
    </location>
</feature>
<evidence type="ECO:0000256" key="7">
    <source>
        <dbReference type="ARBA" id="ARBA00023136"/>
    </source>
</evidence>
<keyword evidence="7 9" id="KW-0472">Membrane</keyword>
<evidence type="ECO:0000256" key="5">
    <source>
        <dbReference type="ARBA" id="ARBA00022692"/>
    </source>
</evidence>
<keyword evidence="6 9" id="KW-1133">Transmembrane helix</keyword>
<comment type="caution">
    <text evidence="11">The sequence shown here is derived from an EMBL/GenBank/DDBJ whole genome shotgun (WGS) entry which is preliminary data.</text>
</comment>
<feature type="transmembrane region" description="Helical" evidence="9">
    <location>
        <begin position="435"/>
        <end position="453"/>
    </location>
</feature>
<evidence type="ECO:0000256" key="1">
    <source>
        <dbReference type="ARBA" id="ARBA00004651"/>
    </source>
</evidence>
<feature type="transmembrane region" description="Helical" evidence="9">
    <location>
        <begin position="270"/>
        <end position="295"/>
    </location>
</feature>
<dbReference type="AlphaFoldDB" id="A0A919SYE8"/>
<organism evidence="11 12">
    <name type="scientific">Winogradskya consettensis</name>
    <dbReference type="NCBI Taxonomy" id="113560"/>
    <lineage>
        <taxon>Bacteria</taxon>
        <taxon>Bacillati</taxon>
        <taxon>Actinomycetota</taxon>
        <taxon>Actinomycetes</taxon>
        <taxon>Micromonosporales</taxon>
        <taxon>Micromonosporaceae</taxon>
        <taxon>Winogradskya</taxon>
    </lineage>
</organism>
<dbReference type="SUPFAM" id="SSF103473">
    <property type="entry name" value="MFS general substrate transporter"/>
    <property type="match status" value="1"/>
</dbReference>
<name>A0A919SYE8_9ACTN</name>
<dbReference type="PROSITE" id="PS50850">
    <property type="entry name" value="MFS"/>
    <property type="match status" value="1"/>
</dbReference>
<feature type="transmembrane region" description="Helical" evidence="9">
    <location>
        <begin position="104"/>
        <end position="125"/>
    </location>
</feature>
<comment type="subcellular location">
    <subcellularLocation>
        <location evidence="1">Cell membrane</location>
        <topology evidence="1">Multi-pass membrane protein</topology>
    </subcellularLocation>
</comment>
<feature type="transmembrane region" description="Helical" evidence="9">
    <location>
        <begin position="198"/>
        <end position="217"/>
    </location>
</feature>
<dbReference type="InterPro" id="IPR004638">
    <property type="entry name" value="EmrB-like"/>
</dbReference>
<evidence type="ECO:0000256" key="3">
    <source>
        <dbReference type="ARBA" id="ARBA00022448"/>
    </source>
</evidence>